<dbReference type="Gene3D" id="3.40.50.150">
    <property type="entry name" value="Vaccinia Virus protein VP39"/>
    <property type="match status" value="1"/>
</dbReference>
<evidence type="ECO:0000256" key="1">
    <source>
        <dbReference type="ARBA" id="ARBA00022603"/>
    </source>
</evidence>
<keyword evidence="2 4" id="KW-0808">Transferase</keyword>
<name>A0A7D5P9A2_9EURY</name>
<dbReference type="InterPro" id="IPR029063">
    <property type="entry name" value="SAM-dependent_MTases_sf"/>
</dbReference>
<dbReference type="SUPFAM" id="SSF53335">
    <property type="entry name" value="S-adenosyl-L-methionine-dependent methyltransferases"/>
    <property type="match status" value="1"/>
</dbReference>
<dbReference type="GeneID" id="56081826"/>
<dbReference type="EMBL" id="CP058909">
    <property type="protein sequence ID" value="QLH80945.1"/>
    <property type="molecule type" value="Genomic_DNA"/>
</dbReference>
<dbReference type="Proteomes" id="UP000509346">
    <property type="component" value="Chromosome"/>
</dbReference>
<dbReference type="RefSeq" id="WP_179920761.1">
    <property type="nucleotide sequence ID" value="NZ_CP058909.1"/>
</dbReference>
<sequence>MTDATHADTIDWHSFWTDADEGDRADAAPSAHHATDAVVDFLAETGAPDAVADVGCGPGHVAFEVAEQYPDADVVGYDAAEPVLAENRERARDRDADVAFERAVLPEFDPDRRYDLVFSYFTLCYVREVEDALRAMYDAVAPGGYLVFNYQNRLARAHWQRMAANPDEYLGEDSQFDADRFEDRFSLLLDGENLLSYDRIHDALGTWPQSVWSVVDKPDTRWAWRHHPLVFVPK</sequence>
<dbReference type="CDD" id="cd02440">
    <property type="entry name" value="AdoMet_MTases"/>
    <property type="match status" value="1"/>
</dbReference>
<dbReference type="GO" id="GO:0032259">
    <property type="term" value="P:methylation"/>
    <property type="evidence" value="ECO:0007669"/>
    <property type="project" value="UniProtKB-KW"/>
</dbReference>
<proteinExistence type="predicted"/>
<dbReference type="InterPro" id="IPR041698">
    <property type="entry name" value="Methyltransf_25"/>
</dbReference>
<dbReference type="AlphaFoldDB" id="A0A7D5P9A2"/>
<gene>
    <name evidence="4" type="ORF">HZS54_04515</name>
</gene>
<dbReference type="PANTHER" id="PTHR43861">
    <property type="entry name" value="TRANS-ACONITATE 2-METHYLTRANSFERASE-RELATED"/>
    <property type="match status" value="1"/>
</dbReference>
<dbReference type="PANTHER" id="PTHR43861:SF1">
    <property type="entry name" value="TRANS-ACONITATE 2-METHYLTRANSFERASE"/>
    <property type="match status" value="1"/>
</dbReference>
<dbReference type="OrthoDB" id="147504at2157"/>
<keyword evidence="1 4" id="KW-0489">Methyltransferase</keyword>
<organism evidence="4 5">
    <name type="scientific">Halosimplex pelagicum</name>
    <dbReference type="NCBI Taxonomy" id="869886"/>
    <lineage>
        <taxon>Archaea</taxon>
        <taxon>Methanobacteriati</taxon>
        <taxon>Methanobacteriota</taxon>
        <taxon>Stenosarchaea group</taxon>
        <taxon>Halobacteria</taxon>
        <taxon>Halobacteriales</taxon>
        <taxon>Haloarculaceae</taxon>
        <taxon>Halosimplex</taxon>
    </lineage>
</organism>
<dbReference type="Pfam" id="PF13649">
    <property type="entry name" value="Methyltransf_25"/>
    <property type="match status" value="1"/>
</dbReference>
<dbReference type="KEGG" id="hpel:HZS54_04515"/>
<reference evidence="4 5" key="1">
    <citation type="submission" date="2020-07" db="EMBL/GenBank/DDBJ databases">
        <title>Halosimplex litoreum sp. nov. and Halosimplex rubrum sp. nov., isolated from different salt environments.</title>
        <authorList>
            <person name="Cui H."/>
        </authorList>
    </citation>
    <scope>NUCLEOTIDE SEQUENCE [LARGE SCALE GENOMIC DNA]</scope>
    <source>
        <strain evidence="4 5">R2</strain>
    </source>
</reference>
<evidence type="ECO:0000259" key="3">
    <source>
        <dbReference type="Pfam" id="PF13649"/>
    </source>
</evidence>
<accession>A0A7D5P9A2</accession>
<keyword evidence="5" id="KW-1185">Reference proteome</keyword>
<dbReference type="GO" id="GO:0008168">
    <property type="term" value="F:methyltransferase activity"/>
    <property type="evidence" value="ECO:0007669"/>
    <property type="project" value="UniProtKB-KW"/>
</dbReference>
<feature type="domain" description="Methyltransferase" evidence="3">
    <location>
        <begin position="51"/>
        <end position="144"/>
    </location>
</feature>
<evidence type="ECO:0000256" key="2">
    <source>
        <dbReference type="ARBA" id="ARBA00022679"/>
    </source>
</evidence>
<evidence type="ECO:0000313" key="4">
    <source>
        <dbReference type="EMBL" id="QLH80945.1"/>
    </source>
</evidence>
<protein>
    <submittedName>
        <fullName evidence="4">Class I SAM-dependent methyltransferase</fullName>
    </submittedName>
</protein>
<evidence type="ECO:0000313" key="5">
    <source>
        <dbReference type="Proteomes" id="UP000509346"/>
    </source>
</evidence>